<comment type="caution">
    <text evidence="2">The sequence shown here is derived from an EMBL/GenBank/DDBJ whole genome shotgun (WGS) entry which is preliminary data.</text>
</comment>
<feature type="coiled-coil region" evidence="1">
    <location>
        <begin position="97"/>
        <end position="223"/>
    </location>
</feature>
<evidence type="ECO:0000313" key="2">
    <source>
        <dbReference type="EMBL" id="GLS27192.1"/>
    </source>
</evidence>
<feature type="coiled-coil region" evidence="1">
    <location>
        <begin position="256"/>
        <end position="290"/>
    </location>
</feature>
<sequence length="391" mass="44810">MARTADKSDTQILAAAKKIMLSQGIAAEEVTGYKIRHAFGNQGAAATYDGALDRLRKAGLLMDSAEEDALTQSLVDQCKTIAGTLRQLAEAPFEASLQSLQSQLNQEKEHYRSEQHRLQEHSAALEAELHTLKTKHAQSIADISDLKNDLSEKEKQISQKEEQVRRLDAEHTQLAQQLEEQSNHNAQLNSELSLLRCQHQTLEEKSEAQESLHQQQIKQLQSQHDKLCSQLDQNIKNLQWQNEKNYQQITSITESNRTLATQLDQLNQTHQQLQTTLDKKNIDLEKKQIQISELTLTLQEHHFSLTHIKQEKESIAEKHAQQQQCLELFQSHQKQLQYLTSELKQYFLKLDISTNTPSNNAKEHHKSIGGIINELTTIMDEFSVRMPYDKR</sequence>
<dbReference type="EMBL" id="BSPD01000067">
    <property type="protein sequence ID" value="GLS27192.1"/>
    <property type="molecule type" value="Genomic_DNA"/>
</dbReference>
<reference evidence="2 3" key="1">
    <citation type="journal article" date="2014" name="Int. J. Syst. Evol. Microbiol.">
        <title>Complete genome sequence of Corynebacterium casei LMG S-19264T (=DSM 44701T), isolated from a smear-ripened cheese.</title>
        <authorList>
            <consortium name="US DOE Joint Genome Institute (JGI-PGF)"/>
            <person name="Walter F."/>
            <person name="Albersmeier A."/>
            <person name="Kalinowski J."/>
            <person name="Ruckert C."/>
        </authorList>
    </citation>
    <scope>NUCLEOTIDE SEQUENCE [LARGE SCALE GENOMIC DNA]</scope>
    <source>
        <strain evidence="2 3">NBRC 110095</strain>
    </source>
</reference>
<evidence type="ECO:0000313" key="3">
    <source>
        <dbReference type="Proteomes" id="UP001156870"/>
    </source>
</evidence>
<dbReference type="Gene3D" id="1.10.287.1490">
    <property type="match status" value="1"/>
</dbReference>
<name>A0AA37TDM8_9GAMM</name>
<dbReference type="RefSeq" id="WP_232595146.1">
    <property type="nucleotide sequence ID" value="NZ_BSPD01000067.1"/>
</dbReference>
<protein>
    <submittedName>
        <fullName evidence="2">Uncharacterized protein</fullName>
    </submittedName>
</protein>
<dbReference type="AlphaFoldDB" id="A0AA37TDM8"/>
<proteinExistence type="predicted"/>
<gene>
    <name evidence="2" type="ORF">GCM10007877_29110</name>
</gene>
<keyword evidence="3" id="KW-1185">Reference proteome</keyword>
<accession>A0AA37TDM8</accession>
<evidence type="ECO:0000256" key="1">
    <source>
        <dbReference type="SAM" id="Coils"/>
    </source>
</evidence>
<dbReference type="Proteomes" id="UP001156870">
    <property type="component" value="Unassembled WGS sequence"/>
</dbReference>
<organism evidence="2 3">
    <name type="scientific">Marinibactrum halimedae</name>
    <dbReference type="NCBI Taxonomy" id="1444977"/>
    <lineage>
        <taxon>Bacteria</taxon>
        <taxon>Pseudomonadati</taxon>
        <taxon>Pseudomonadota</taxon>
        <taxon>Gammaproteobacteria</taxon>
        <taxon>Cellvibrionales</taxon>
        <taxon>Cellvibrionaceae</taxon>
        <taxon>Marinibactrum</taxon>
    </lineage>
</organism>
<keyword evidence="1" id="KW-0175">Coiled coil</keyword>
<dbReference type="SUPFAM" id="SSF90257">
    <property type="entry name" value="Myosin rod fragments"/>
    <property type="match status" value="1"/>
</dbReference>